<dbReference type="Pfam" id="PF12727">
    <property type="entry name" value="PBP_like"/>
    <property type="match status" value="1"/>
</dbReference>
<name>A0AAX1PKK0_AERSA</name>
<dbReference type="InterPro" id="IPR024370">
    <property type="entry name" value="PBP_domain"/>
</dbReference>
<dbReference type="AlphaFoldDB" id="A0AAX1PKK0"/>
<reference evidence="2 3" key="1">
    <citation type="submission" date="2018-06" db="EMBL/GenBank/DDBJ databases">
        <title>Freshwater and sediment microbial communities from various areas in North America, analyzing microbe dynamics in response to fracking.</title>
        <authorList>
            <person name="Lamendella R."/>
        </authorList>
    </citation>
    <scope>NUCLEOTIDE SEQUENCE [LARGE SCALE GENOMIC DNA]</scope>
    <source>
        <strain evidence="2 3">17</strain>
    </source>
</reference>
<proteinExistence type="predicted"/>
<organism evidence="2 3">
    <name type="scientific">Aeromonas salmonicida</name>
    <dbReference type="NCBI Taxonomy" id="645"/>
    <lineage>
        <taxon>Bacteria</taxon>
        <taxon>Pseudomonadati</taxon>
        <taxon>Pseudomonadota</taxon>
        <taxon>Gammaproteobacteria</taxon>
        <taxon>Aeromonadales</taxon>
        <taxon>Aeromonadaceae</taxon>
        <taxon>Aeromonas</taxon>
    </lineage>
</organism>
<evidence type="ECO:0000313" key="3">
    <source>
        <dbReference type="Proteomes" id="UP000249422"/>
    </source>
</evidence>
<protein>
    <submittedName>
        <fullName evidence="2">Molybdate-binding protein</fullName>
    </submittedName>
</protein>
<evidence type="ECO:0000259" key="1">
    <source>
        <dbReference type="Pfam" id="PF12727"/>
    </source>
</evidence>
<accession>A0AAX1PKK0</accession>
<comment type="caution">
    <text evidence="2">The sequence shown here is derived from an EMBL/GenBank/DDBJ whole genome shotgun (WGS) entry which is preliminary data.</text>
</comment>
<dbReference type="PANTHER" id="PTHR38431">
    <property type="entry name" value="BLL2305 PROTEIN"/>
    <property type="match status" value="1"/>
</dbReference>
<dbReference type="Proteomes" id="UP000249422">
    <property type="component" value="Unassembled WGS sequence"/>
</dbReference>
<feature type="domain" description="PBP" evidence="1">
    <location>
        <begin position="15"/>
        <end position="194"/>
    </location>
</feature>
<sequence>MLLHYASSRLAQQLGTQALVGYTPCGTRQGLAMLARGHVDLCAIHWGQAEEAHLRHPALVQQYQGHRQWVIVHGFRRVQGLVLRQGLQPKEAKEALDWRWAMRQEGAGSQRALQEWLQTQGESLTRLERTLEVNSERELAAAISRSDADVGPGAQSTATEFGLGFMPLSQECFDLVMPQGVFFRTLLQQLIGWLQSPEGRELAARLGGYDLTQSGKLVWSPQ</sequence>
<gene>
    <name evidence="2" type="ORF">DEU50_104197</name>
</gene>
<evidence type="ECO:0000313" key="2">
    <source>
        <dbReference type="EMBL" id="RAJ06416.1"/>
    </source>
</evidence>
<dbReference type="SUPFAM" id="SSF53850">
    <property type="entry name" value="Periplasmic binding protein-like II"/>
    <property type="match status" value="1"/>
</dbReference>
<dbReference type="EMBL" id="QLLM01000004">
    <property type="protein sequence ID" value="RAJ06416.1"/>
    <property type="molecule type" value="Genomic_DNA"/>
</dbReference>
<dbReference type="PANTHER" id="PTHR38431:SF1">
    <property type="entry name" value="BLL2305 PROTEIN"/>
    <property type="match status" value="1"/>
</dbReference>